<dbReference type="EMBL" id="JAXUIA010000006">
    <property type="protein sequence ID" value="MEA0976712.1"/>
    <property type="molecule type" value="Genomic_DNA"/>
</dbReference>
<dbReference type="RefSeq" id="WP_274793836.1">
    <property type="nucleotide sequence ID" value="NZ_CP113527.1"/>
</dbReference>
<proteinExistence type="predicted"/>
<reference evidence="2" key="1">
    <citation type="submission" date="2022-11" db="EMBL/GenBank/DDBJ databases">
        <title>Lysinibacillus irui.</title>
        <authorList>
            <person name="Akintayo S.O."/>
        </authorList>
    </citation>
    <scope>NUCLEOTIDE SEQUENCE</scope>
    <source>
        <strain evidence="2">IRB4-01</strain>
    </source>
</reference>
<evidence type="ECO:0000313" key="2">
    <source>
        <dbReference type="EMBL" id="WDV05628.1"/>
    </source>
</evidence>
<evidence type="ECO:0000313" key="1">
    <source>
        <dbReference type="EMBL" id="MEA0976712.1"/>
    </source>
</evidence>
<evidence type="ECO:0008006" key="5">
    <source>
        <dbReference type="Google" id="ProtNLM"/>
    </source>
</evidence>
<sequence length="201" mass="20401">MRDNNSINCGCSSAKNNCKIGPFEALDATCSPVPSVASGISIIPFSSGPFTSSISTTSVGLPSGISLIGFGSAVNGLALLPNGDIDLTTQVTEAFSNPQAGNITTISASFSSTTTFQPQIESTIRAQIYRAAADSNIFSPTNAFVDLTPISTLFSVARGLKNVSPPVSVAAGDLLLMVFTVTSSGTVTIIGNAMAGITIAL</sequence>
<dbReference type="Proteomes" id="UP001289615">
    <property type="component" value="Unassembled WGS sequence"/>
</dbReference>
<gene>
    <name evidence="2" type="ORF">OU989_15125</name>
    <name evidence="1" type="ORF">U6C28_10440</name>
</gene>
<reference evidence="1 4" key="2">
    <citation type="submission" date="2023-12" db="EMBL/GenBank/DDBJ databases">
        <title>Genome comparison identifies genes involved in endophytic behavior of Lysinibacillus irui and provides insights into its role as a plant-growth promoting bacterium.</title>
        <authorList>
            <person name="Hilario S."/>
            <person name="Matos I."/>
            <person name="Goncalves M.F.M."/>
            <person name="Pardo C.A."/>
            <person name="Santos M.J."/>
        </authorList>
    </citation>
    <scope>NUCLEOTIDE SEQUENCE [LARGE SCALE GENOMIC DNA]</scope>
    <source>
        <strain evidence="1 4">B3</strain>
    </source>
</reference>
<evidence type="ECO:0000313" key="3">
    <source>
        <dbReference type="Proteomes" id="UP001219585"/>
    </source>
</evidence>
<dbReference type="Proteomes" id="UP001219585">
    <property type="component" value="Chromosome"/>
</dbReference>
<protein>
    <recommendedName>
        <fullName evidence="5">BclB domain-containing protein</fullName>
    </recommendedName>
</protein>
<organism evidence="2 3">
    <name type="scientific">Lysinibacillus irui</name>
    <dbReference type="NCBI Taxonomy" id="2998077"/>
    <lineage>
        <taxon>Bacteria</taxon>
        <taxon>Bacillati</taxon>
        <taxon>Bacillota</taxon>
        <taxon>Bacilli</taxon>
        <taxon>Bacillales</taxon>
        <taxon>Bacillaceae</taxon>
        <taxon>Lysinibacillus</taxon>
    </lineage>
</organism>
<name>A0AAJ5RLU9_9BACI</name>
<keyword evidence="4" id="KW-1185">Reference proteome</keyword>
<dbReference type="AlphaFoldDB" id="A0AAJ5RLU9"/>
<dbReference type="KEGG" id="liu:OU989_15125"/>
<dbReference type="EMBL" id="CP113527">
    <property type="protein sequence ID" value="WDV05628.1"/>
    <property type="molecule type" value="Genomic_DNA"/>
</dbReference>
<accession>A0AAJ5RLU9</accession>
<evidence type="ECO:0000313" key="4">
    <source>
        <dbReference type="Proteomes" id="UP001289615"/>
    </source>
</evidence>